<evidence type="ECO:0000313" key="2">
    <source>
        <dbReference type="EMBL" id="BBO68353.1"/>
    </source>
</evidence>
<proteinExistence type="predicted"/>
<accession>A0A5K7YII8</accession>
<evidence type="ECO:0000313" key="3">
    <source>
        <dbReference type="Proteomes" id="UP000427906"/>
    </source>
</evidence>
<dbReference type="EMBL" id="AP021874">
    <property type="protein sequence ID" value="BBO68353.1"/>
    <property type="molecule type" value="Genomic_DNA"/>
</dbReference>
<reference evidence="2 3" key="1">
    <citation type="submission" date="2019-11" db="EMBL/GenBank/DDBJ databases">
        <title>Comparative genomics of hydrocarbon-degrading Desulfosarcina strains.</title>
        <authorList>
            <person name="Watanabe M."/>
            <person name="Kojima H."/>
            <person name="Fukui M."/>
        </authorList>
    </citation>
    <scope>NUCLEOTIDE SEQUENCE [LARGE SCALE GENOMIC DNA]</scope>
    <source>
        <strain evidence="2 3">PL12</strain>
    </source>
</reference>
<evidence type="ECO:0000256" key="1">
    <source>
        <dbReference type="SAM" id="MobiDB-lite"/>
    </source>
</evidence>
<feature type="compositionally biased region" description="Polar residues" evidence="1">
    <location>
        <begin position="120"/>
        <end position="129"/>
    </location>
</feature>
<protein>
    <submittedName>
        <fullName evidence="2">Uncharacterized protein</fullName>
    </submittedName>
</protein>
<sequence length="273" mass="29128">MRTVRLTTWCWPLILLVLLVPAGGAAAVDGGLPGPAATPSARSMPIGRAVDLLADQLNAHITILAELGAARVVVDLANRSPMDNLKSVLKGYSYAVIFNDPSHSYSSFEKPHPGAAVTPSVASGRSLPTSDMKPVAAGNDRPASRMKQARAQGGRRGTGRIHGRDATSARPQQPHHLSGGSVLSQESGTVGASAATDAADGQEGAIVENPDRSVAAGEQERLQYQIARIQEEIDSGAADAFYDRWSQIKDPKYIYSHFDELERLQERLELLDD</sequence>
<feature type="region of interest" description="Disordered" evidence="1">
    <location>
        <begin position="108"/>
        <end position="208"/>
    </location>
</feature>
<organism evidence="2 3">
    <name type="scientific">Desulfosarcina alkanivorans</name>
    <dbReference type="NCBI Taxonomy" id="571177"/>
    <lineage>
        <taxon>Bacteria</taxon>
        <taxon>Pseudomonadati</taxon>
        <taxon>Thermodesulfobacteriota</taxon>
        <taxon>Desulfobacteria</taxon>
        <taxon>Desulfobacterales</taxon>
        <taxon>Desulfosarcinaceae</taxon>
        <taxon>Desulfosarcina</taxon>
    </lineage>
</organism>
<gene>
    <name evidence="2" type="ORF">DSCA_22830</name>
</gene>
<feature type="compositionally biased region" description="Polar residues" evidence="1">
    <location>
        <begin position="181"/>
        <end position="190"/>
    </location>
</feature>
<dbReference type="Proteomes" id="UP000427906">
    <property type="component" value="Chromosome"/>
</dbReference>
<keyword evidence="3" id="KW-1185">Reference proteome</keyword>
<dbReference type="KEGG" id="dalk:DSCA_22830"/>
<name>A0A5K7YII8_9BACT</name>
<dbReference type="RefSeq" id="WP_155316524.1">
    <property type="nucleotide sequence ID" value="NZ_AP021874.1"/>
</dbReference>
<dbReference type="AlphaFoldDB" id="A0A5K7YII8"/>